<keyword evidence="3" id="KW-1185">Reference proteome</keyword>
<dbReference type="Gene3D" id="3.40.225.10">
    <property type="entry name" value="Class II aldolase/adducin N-terminal domain"/>
    <property type="match status" value="1"/>
</dbReference>
<evidence type="ECO:0000259" key="1">
    <source>
        <dbReference type="SMART" id="SM01007"/>
    </source>
</evidence>
<evidence type="ECO:0000313" key="3">
    <source>
        <dbReference type="Proteomes" id="UP000253551"/>
    </source>
</evidence>
<gene>
    <name evidence="2" type="ORF">CU098_011002</name>
</gene>
<protein>
    <recommendedName>
        <fullName evidence="1">Class II aldolase/adducin N-terminal domain-containing protein</fullName>
    </recommendedName>
</protein>
<dbReference type="Pfam" id="PF00596">
    <property type="entry name" value="Aldolase_II"/>
    <property type="match status" value="1"/>
</dbReference>
<proteinExistence type="predicted"/>
<dbReference type="AlphaFoldDB" id="A0A367KHT9"/>
<feature type="domain" description="Class II aldolase/adducin N-terminal" evidence="1">
    <location>
        <begin position="69"/>
        <end position="250"/>
    </location>
</feature>
<comment type="caution">
    <text evidence="2">The sequence shown here is derived from an EMBL/GenBank/DDBJ whole genome shotgun (WGS) entry which is preliminary data.</text>
</comment>
<dbReference type="NCBIfam" id="NF004855">
    <property type="entry name" value="PRK06208.1"/>
    <property type="match status" value="1"/>
</dbReference>
<dbReference type="STRING" id="4846.A0A367KHT9"/>
<dbReference type="SUPFAM" id="SSF53639">
    <property type="entry name" value="AraD/HMP-PK domain-like"/>
    <property type="match status" value="1"/>
</dbReference>
<dbReference type="PANTHER" id="PTHR10672">
    <property type="entry name" value="ADDUCIN"/>
    <property type="match status" value="1"/>
</dbReference>
<accession>A0A367KHT9</accession>
<dbReference type="OrthoDB" id="3238794at2759"/>
<name>A0A367KHT9_RHIST</name>
<dbReference type="InterPro" id="IPR001303">
    <property type="entry name" value="Aldolase_II/adducin_N"/>
</dbReference>
<reference evidence="2 3" key="1">
    <citation type="journal article" date="2018" name="G3 (Bethesda)">
        <title>Phylogenetic and Phylogenomic Definition of Rhizopus Species.</title>
        <authorList>
            <person name="Gryganskyi A.P."/>
            <person name="Golan J."/>
            <person name="Dolatabadi S."/>
            <person name="Mondo S."/>
            <person name="Robb S."/>
            <person name="Idnurm A."/>
            <person name="Muszewska A."/>
            <person name="Steczkiewicz K."/>
            <person name="Masonjones S."/>
            <person name="Liao H.L."/>
            <person name="Gajdeczka M.T."/>
            <person name="Anike F."/>
            <person name="Vuek A."/>
            <person name="Anishchenko I.M."/>
            <person name="Voigt K."/>
            <person name="de Hoog G.S."/>
            <person name="Smith M.E."/>
            <person name="Heitman J."/>
            <person name="Vilgalys R."/>
            <person name="Stajich J.E."/>
        </authorList>
    </citation>
    <scope>NUCLEOTIDE SEQUENCE [LARGE SCALE GENOMIC DNA]</scope>
    <source>
        <strain evidence="2 3">LSU 92-RS-03</strain>
    </source>
</reference>
<dbReference type="InterPro" id="IPR051017">
    <property type="entry name" value="Aldolase-II_Adducin_sf"/>
</dbReference>
<organism evidence="2 3">
    <name type="scientific">Rhizopus stolonifer</name>
    <name type="common">Rhizopus nigricans</name>
    <dbReference type="NCBI Taxonomy" id="4846"/>
    <lineage>
        <taxon>Eukaryota</taxon>
        <taxon>Fungi</taxon>
        <taxon>Fungi incertae sedis</taxon>
        <taxon>Mucoromycota</taxon>
        <taxon>Mucoromycotina</taxon>
        <taxon>Mucoromycetes</taxon>
        <taxon>Mucorales</taxon>
        <taxon>Mucorineae</taxon>
        <taxon>Rhizopodaceae</taxon>
        <taxon>Rhizopus</taxon>
    </lineage>
</organism>
<dbReference type="Proteomes" id="UP000253551">
    <property type="component" value="Unassembled WGS sequence"/>
</dbReference>
<evidence type="ECO:0000313" key="2">
    <source>
        <dbReference type="EMBL" id="RCI01719.1"/>
    </source>
</evidence>
<sequence>MTPPISEVTNEINKQMHAKAAIFLRSKRKIVLTGSETEKEAREAEKQPVFLPSLPQFDDVHSQRIHMKQKLAAGFRLLAKFGWDEGVAGHMTFRDPEYPDLFWVNAFGQYFGHIKASDLILVDHEGSIVRGNQMVNKAAFVIHAAVHQARPDIICAVHTHSIYGRTFSTLGRKLLPISQDACAFYGAHSVYEDFGGVVFNEEEGQRLVKALGPTNKALIMQNHGLLTTGKTVDEAIWAFIAMEKSCHSQLMAEAAHPNGYKDLKLIDDLVATQTYHILGDEKAGYAQFQPMYNMIVKEQPDCLE</sequence>
<dbReference type="FunFam" id="3.40.225.10:FF:000009">
    <property type="entry name" value="Class II aldolase/adducin N-terminal"/>
    <property type="match status" value="1"/>
</dbReference>
<dbReference type="SMART" id="SM01007">
    <property type="entry name" value="Aldolase_II"/>
    <property type="match status" value="1"/>
</dbReference>
<dbReference type="GO" id="GO:0005856">
    <property type="term" value="C:cytoskeleton"/>
    <property type="evidence" value="ECO:0007669"/>
    <property type="project" value="TreeGrafter"/>
</dbReference>
<dbReference type="InterPro" id="IPR036409">
    <property type="entry name" value="Aldolase_II/adducin_N_sf"/>
</dbReference>
<dbReference type="EMBL" id="PJQM01001695">
    <property type="protein sequence ID" value="RCI01719.1"/>
    <property type="molecule type" value="Genomic_DNA"/>
</dbReference>
<dbReference type="GO" id="GO:0051015">
    <property type="term" value="F:actin filament binding"/>
    <property type="evidence" value="ECO:0007669"/>
    <property type="project" value="TreeGrafter"/>
</dbReference>
<dbReference type="PANTHER" id="PTHR10672:SF39">
    <property type="entry name" value="CLASS II ALDOLASE_ADDUCIN N-TERMINAL DOMAIN-CONTAINING PROTEIN"/>
    <property type="match status" value="1"/>
</dbReference>